<evidence type="ECO:0000313" key="4">
    <source>
        <dbReference type="Proteomes" id="UP001412067"/>
    </source>
</evidence>
<dbReference type="EMBL" id="JBBWWR010000017">
    <property type="protein sequence ID" value="KAK8946244.1"/>
    <property type="molecule type" value="Genomic_DNA"/>
</dbReference>
<keyword evidence="2" id="KW-1133">Transmembrane helix</keyword>
<keyword evidence="2" id="KW-0812">Transmembrane</keyword>
<evidence type="ECO:0000256" key="1">
    <source>
        <dbReference type="SAM" id="MobiDB-lite"/>
    </source>
</evidence>
<evidence type="ECO:0000313" key="3">
    <source>
        <dbReference type="EMBL" id="KAK8946244.1"/>
    </source>
</evidence>
<proteinExistence type="predicted"/>
<accession>A0ABR2LPG1</accession>
<sequence length="267" mass="29900">MWQLKPHLFFSCFVANLVISLIQQKYASLVILLVLLQLGAAGFIFFDRDWKNLIPHDKTGQFEMIYGFLKQNWKIVKWIALGVVVLEALIFLLAILVRASAQPADYDSDDDYIAPRSTARQPLINRQGAPASGLPVTATLDQRPSRNDAWSQRMREKSAVAIVSVVMENTSSVRIATICREKPRPLFLPTSSTDPPITPPYSSNQHPYRPHSQISATLPRRNPTRSTFRAVLPFRSPGFAEPSPTPLLPAVIRRLVLSGLPPWPPPT</sequence>
<name>A0ABR2LPG1_9ASPA</name>
<keyword evidence="2" id="KW-0472">Membrane</keyword>
<organism evidence="3 4">
    <name type="scientific">Platanthera guangdongensis</name>
    <dbReference type="NCBI Taxonomy" id="2320717"/>
    <lineage>
        <taxon>Eukaryota</taxon>
        <taxon>Viridiplantae</taxon>
        <taxon>Streptophyta</taxon>
        <taxon>Embryophyta</taxon>
        <taxon>Tracheophyta</taxon>
        <taxon>Spermatophyta</taxon>
        <taxon>Magnoliopsida</taxon>
        <taxon>Liliopsida</taxon>
        <taxon>Asparagales</taxon>
        <taxon>Orchidaceae</taxon>
        <taxon>Orchidoideae</taxon>
        <taxon>Orchideae</taxon>
        <taxon>Orchidinae</taxon>
        <taxon>Platanthera</taxon>
    </lineage>
</organism>
<evidence type="ECO:0000256" key="2">
    <source>
        <dbReference type="SAM" id="Phobius"/>
    </source>
</evidence>
<dbReference type="Proteomes" id="UP001412067">
    <property type="component" value="Unassembled WGS sequence"/>
</dbReference>
<feature type="compositionally biased region" description="Low complexity" evidence="1">
    <location>
        <begin position="189"/>
        <end position="203"/>
    </location>
</feature>
<feature type="region of interest" description="Disordered" evidence="1">
    <location>
        <begin position="186"/>
        <end position="221"/>
    </location>
</feature>
<feature type="transmembrane region" description="Helical" evidence="2">
    <location>
        <begin position="75"/>
        <end position="97"/>
    </location>
</feature>
<feature type="transmembrane region" description="Helical" evidence="2">
    <location>
        <begin position="6"/>
        <end position="22"/>
    </location>
</feature>
<reference evidence="3 4" key="1">
    <citation type="journal article" date="2022" name="Nat. Plants">
        <title>Genomes of leafy and leafless Platanthera orchids illuminate the evolution of mycoheterotrophy.</title>
        <authorList>
            <person name="Li M.H."/>
            <person name="Liu K.W."/>
            <person name="Li Z."/>
            <person name="Lu H.C."/>
            <person name="Ye Q.L."/>
            <person name="Zhang D."/>
            <person name="Wang J.Y."/>
            <person name="Li Y.F."/>
            <person name="Zhong Z.M."/>
            <person name="Liu X."/>
            <person name="Yu X."/>
            <person name="Liu D.K."/>
            <person name="Tu X.D."/>
            <person name="Liu B."/>
            <person name="Hao Y."/>
            <person name="Liao X.Y."/>
            <person name="Jiang Y.T."/>
            <person name="Sun W.H."/>
            <person name="Chen J."/>
            <person name="Chen Y.Q."/>
            <person name="Ai Y."/>
            <person name="Zhai J.W."/>
            <person name="Wu S.S."/>
            <person name="Zhou Z."/>
            <person name="Hsiao Y.Y."/>
            <person name="Wu W.L."/>
            <person name="Chen Y.Y."/>
            <person name="Lin Y.F."/>
            <person name="Hsu J.L."/>
            <person name="Li C.Y."/>
            <person name="Wang Z.W."/>
            <person name="Zhao X."/>
            <person name="Zhong W.Y."/>
            <person name="Ma X.K."/>
            <person name="Ma L."/>
            <person name="Huang J."/>
            <person name="Chen G.Z."/>
            <person name="Huang M.Z."/>
            <person name="Huang L."/>
            <person name="Peng D.H."/>
            <person name="Luo Y.B."/>
            <person name="Zou S.Q."/>
            <person name="Chen S.P."/>
            <person name="Lan S."/>
            <person name="Tsai W.C."/>
            <person name="Van de Peer Y."/>
            <person name="Liu Z.J."/>
        </authorList>
    </citation>
    <scope>NUCLEOTIDE SEQUENCE [LARGE SCALE GENOMIC DNA]</scope>
    <source>
        <strain evidence="3">Lor288</strain>
    </source>
</reference>
<comment type="caution">
    <text evidence="3">The sequence shown here is derived from an EMBL/GenBank/DDBJ whole genome shotgun (WGS) entry which is preliminary data.</text>
</comment>
<gene>
    <name evidence="3" type="ORF">KSP40_PGU021603</name>
</gene>
<feature type="transmembrane region" description="Helical" evidence="2">
    <location>
        <begin position="29"/>
        <end position="46"/>
    </location>
</feature>
<keyword evidence="4" id="KW-1185">Reference proteome</keyword>
<protein>
    <submittedName>
        <fullName evidence="3">Uncharacterized protein</fullName>
    </submittedName>
</protein>